<dbReference type="Pfam" id="PF12787">
    <property type="entry name" value="EcsC"/>
    <property type="match status" value="1"/>
</dbReference>
<reference evidence="1 2" key="2">
    <citation type="journal article" date="2016" name="Genome Announc.">
        <title>Complete Genome Sequences of Two Interactive Moderate Thermophiles, Paenibacillus napthalenovorans 32O-Y and Paenibacillus sp. 32O-W.</title>
        <authorList>
            <person name="Butler R.R.III."/>
            <person name="Wang J."/>
            <person name="Stark B.C."/>
            <person name="Pombert J.F."/>
        </authorList>
    </citation>
    <scope>NUCLEOTIDE SEQUENCE [LARGE SCALE GENOMIC DNA]</scope>
    <source>
        <strain evidence="1 2">32O-Y</strain>
    </source>
</reference>
<dbReference type="KEGG" id="pnp:IJ22_29590"/>
<evidence type="ECO:0000313" key="1">
    <source>
        <dbReference type="EMBL" id="ALS23332.1"/>
    </source>
</evidence>
<accession>A0A0U2W433</accession>
<dbReference type="InterPro" id="IPR024787">
    <property type="entry name" value="EcsC"/>
</dbReference>
<gene>
    <name evidence="1" type="ORF">IJ22_29590</name>
</gene>
<organism evidence="1 2">
    <name type="scientific">Paenibacillus naphthalenovorans</name>
    <dbReference type="NCBI Taxonomy" id="162209"/>
    <lineage>
        <taxon>Bacteria</taxon>
        <taxon>Bacillati</taxon>
        <taxon>Bacillota</taxon>
        <taxon>Bacilli</taxon>
        <taxon>Bacillales</taxon>
        <taxon>Paenibacillaceae</taxon>
        <taxon>Paenibacillus</taxon>
    </lineage>
</organism>
<dbReference type="Proteomes" id="UP000061660">
    <property type="component" value="Chromosome"/>
</dbReference>
<keyword evidence="2" id="KW-1185">Reference proteome</keyword>
<dbReference type="PANTHER" id="PTHR41260">
    <property type="entry name" value="PROTEIN ECSC"/>
    <property type="match status" value="1"/>
</dbReference>
<dbReference type="PATRIC" id="fig|162209.4.peg.3156"/>
<dbReference type="OrthoDB" id="1705901at2"/>
<dbReference type="STRING" id="162209.IJ22_29590"/>
<protein>
    <submittedName>
        <fullName evidence="1">ABC transporter-associated protein EcsC</fullName>
    </submittedName>
</protein>
<dbReference type="PANTHER" id="PTHR41260:SF1">
    <property type="entry name" value="PROTEIN ECSC"/>
    <property type="match status" value="1"/>
</dbReference>
<sequence>MKHELTVYEQQMEKQLIRWEKELLKPPGMLEKTSRAVQSRVNQVIPEKVHTTLTTAVKGIVQTALFSMDYIPKNEPLSFMSLAMRDHQAEEKISFYKKLAAAEGAGAGAGGILLGIADFPILIGIKMKFLFELAHIYGHSTLDYRERLFILYVFQIAFSSQNKKPALFRTILEWPETVKSLPPEASYAQYINWRQLQQEYRDTLDFRKMLQLVPGIGAFVGAWANYGLLDELGQVGMNCYRLRWLQEAKRRKHDADQQSQDDDGVKPFQTGSPE</sequence>
<proteinExistence type="predicted"/>
<reference evidence="2" key="1">
    <citation type="submission" date="2015-12" db="EMBL/GenBank/DDBJ databases">
        <title>Complete genome sequences of two moderately thermophilic Paenibacillus species.</title>
        <authorList>
            <person name="Butler R.III."/>
            <person name="Wang J."/>
            <person name="Stark B.C."/>
            <person name="Pombert J.-F."/>
        </authorList>
    </citation>
    <scope>NUCLEOTIDE SEQUENCE [LARGE SCALE GENOMIC DNA]</scope>
    <source>
        <strain evidence="2">32O-Y</strain>
    </source>
</reference>
<dbReference type="RefSeq" id="WP_082660820.1">
    <property type="nucleotide sequence ID" value="NZ_BJCS01000007.1"/>
</dbReference>
<name>A0A0U2W433_9BACL</name>
<dbReference type="EMBL" id="CP013652">
    <property type="protein sequence ID" value="ALS23332.1"/>
    <property type="molecule type" value="Genomic_DNA"/>
</dbReference>
<dbReference type="AlphaFoldDB" id="A0A0U2W433"/>
<evidence type="ECO:0000313" key="2">
    <source>
        <dbReference type="Proteomes" id="UP000061660"/>
    </source>
</evidence>